<dbReference type="AlphaFoldDB" id="A0A915J9Z2"/>
<name>A0A915J9Z2_ROMCU</name>
<protein>
    <submittedName>
        <fullName evidence="2">Uncharacterized protein</fullName>
    </submittedName>
</protein>
<keyword evidence="1" id="KW-1185">Reference proteome</keyword>
<reference evidence="2" key="1">
    <citation type="submission" date="2022-11" db="UniProtKB">
        <authorList>
            <consortium name="WormBaseParasite"/>
        </authorList>
    </citation>
    <scope>IDENTIFICATION</scope>
</reference>
<evidence type="ECO:0000313" key="2">
    <source>
        <dbReference type="WBParaSite" id="nRc.2.0.1.t22585-RA"/>
    </source>
</evidence>
<dbReference type="Proteomes" id="UP000887565">
    <property type="component" value="Unplaced"/>
</dbReference>
<organism evidence="1 2">
    <name type="scientific">Romanomermis culicivorax</name>
    <name type="common">Nematode worm</name>
    <dbReference type="NCBI Taxonomy" id="13658"/>
    <lineage>
        <taxon>Eukaryota</taxon>
        <taxon>Metazoa</taxon>
        <taxon>Ecdysozoa</taxon>
        <taxon>Nematoda</taxon>
        <taxon>Enoplea</taxon>
        <taxon>Dorylaimia</taxon>
        <taxon>Mermithida</taxon>
        <taxon>Mermithoidea</taxon>
        <taxon>Mermithidae</taxon>
        <taxon>Romanomermis</taxon>
    </lineage>
</organism>
<proteinExistence type="predicted"/>
<dbReference type="WBParaSite" id="nRc.2.0.1.t22585-RA">
    <property type="protein sequence ID" value="nRc.2.0.1.t22585-RA"/>
    <property type="gene ID" value="nRc.2.0.1.g22585"/>
</dbReference>
<accession>A0A915J9Z2</accession>
<evidence type="ECO:0000313" key="1">
    <source>
        <dbReference type="Proteomes" id="UP000887565"/>
    </source>
</evidence>
<sequence>MRKTLSISAFIGMIVICDPLRRGMCSGRLVFKLDLHQIAYYAKYPGSSSVNFSIKRLASICSNA</sequence>